<evidence type="ECO:0000256" key="2">
    <source>
        <dbReference type="SAM" id="Phobius"/>
    </source>
</evidence>
<sequence length="91" mass="9645">MSAKEMEAKPPEGLSPPPPETTTVEVEKEAPPKSPKFVLSWFLIAIAVGVAISLLPTPGGLSERGHNFLALLVTVLILWTTECVPIGITAL</sequence>
<feature type="region of interest" description="Disordered" evidence="1">
    <location>
        <begin position="1"/>
        <end position="31"/>
    </location>
</feature>
<proteinExistence type="predicted"/>
<dbReference type="AlphaFoldDB" id="A0A6V8P3S9"/>
<feature type="transmembrane region" description="Helical" evidence="2">
    <location>
        <begin position="38"/>
        <end position="56"/>
    </location>
</feature>
<organism evidence="3 4">
    <name type="scientific">Candidatus Hakubella thermalkaliphila</name>
    <dbReference type="NCBI Taxonomy" id="2754717"/>
    <lineage>
        <taxon>Bacteria</taxon>
        <taxon>Bacillati</taxon>
        <taxon>Actinomycetota</taxon>
        <taxon>Actinomycetota incertae sedis</taxon>
        <taxon>Candidatus Hakubellales</taxon>
        <taxon>Candidatus Hakubellaceae</taxon>
        <taxon>Candidatus Hakubella</taxon>
    </lineage>
</organism>
<evidence type="ECO:0000313" key="3">
    <source>
        <dbReference type="EMBL" id="GFP26304.1"/>
    </source>
</evidence>
<accession>A0A6V8P3S9</accession>
<keyword evidence="2" id="KW-0472">Membrane</keyword>
<name>A0A6V8P3S9_9ACTN</name>
<reference evidence="3 4" key="1">
    <citation type="journal article" date="2020" name="Front. Microbiol.">
        <title>Single-cell genomics of novel Actinobacteria with the Wood-Ljungdahl pathway discovered in a serpentinizing system.</title>
        <authorList>
            <person name="Merino N."/>
            <person name="Kawai M."/>
            <person name="Boyd E.S."/>
            <person name="Colman D.R."/>
            <person name="McGlynn S.E."/>
            <person name="Nealson K.H."/>
            <person name="Kurokawa K."/>
            <person name="Hongoh Y."/>
        </authorList>
    </citation>
    <scope>NUCLEOTIDE SEQUENCE [LARGE SCALE GENOMIC DNA]</scope>
    <source>
        <strain evidence="3 4">S25</strain>
    </source>
</reference>
<feature type="compositionally biased region" description="Basic and acidic residues" evidence="1">
    <location>
        <begin position="1"/>
        <end position="10"/>
    </location>
</feature>
<feature type="transmembrane region" description="Helical" evidence="2">
    <location>
        <begin position="68"/>
        <end position="88"/>
    </location>
</feature>
<evidence type="ECO:0000313" key="4">
    <source>
        <dbReference type="Proteomes" id="UP000543224"/>
    </source>
</evidence>
<feature type="non-terminal residue" evidence="3">
    <location>
        <position position="91"/>
    </location>
</feature>
<dbReference type="EMBL" id="BLRX01000508">
    <property type="protein sequence ID" value="GFP26304.1"/>
    <property type="molecule type" value="Genomic_DNA"/>
</dbReference>
<evidence type="ECO:0000256" key="1">
    <source>
        <dbReference type="SAM" id="MobiDB-lite"/>
    </source>
</evidence>
<comment type="caution">
    <text evidence="3">The sequence shown here is derived from an EMBL/GenBank/DDBJ whole genome shotgun (WGS) entry which is preliminary data.</text>
</comment>
<protein>
    <submittedName>
        <fullName evidence="3">Solute carrier family 13 (Sodium-dependent dicarboxylate transporter), member 2/3/5</fullName>
    </submittedName>
</protein>
<keyword evidence="2" id="KW-1133">Transmembrane helix</keyword>
<keyword evidence="2" id="KW-0812">Transmembrane</keyword>
<gene>
    <name evidence="3" type="ORF">HKBW3S25_01795</name>
</gene>
<dbReference type="Proteomes" id="UP000543224">
    <property type="component" value="Unassembled WGS sequence"/>
</dbReference>